<accession>A0A6L2JVH0</accession>
<proteinExistence type="predicted"/>
<gene>
    <name evidence="4" type="ORF">Tci_013059</name>
</gene>
<feature type="domain" description="Reverse transcriptase Ty1/copia-type" evidence="2">
    <location>
        <begin position="784"/>
        <end position="905"/>
    </location>
</feature>
<name>A0A6L2JVH0_TANCI</name>
<dbReference type="PANTHER" id="PTHR11439">
    <property type="entry name" value="GAG-POL-RELATED RETROTRANSPOSON"/>
    <property type="match status" value="1"/>
</dbReference>
<feature type="compositionally biased region" description="Polar residues" evidence="1">
    <location>
        <begin position="156"/>
        <end position="168"/>
    </location>
</feature>
<dbReference type="Pfam" id="PF07727">
    <property type="entry name" value="RVT_2"/>
    <property type="match status" value="1"/>
</dbReference>
<feature type="region of interest" description="Disordered" evidence="1">
    <location>
        <begin position="671"/>
        <end position="731"/>
    </location>
</feature>
<reference evidence="4" key="1">
    <citation type="journal article" date="2019" name="Sci. Rep.">
        <title>Draft genome of Tanacetum cinerariifolium, the natural source of mosquito coil.</title>
        <authorList>
            <person name="Yamashiro T."/>
            <person name="Shiraishi A."/>
            <person name="Satake H."/>
            <person name="Nakayama K."/>
        </authorList>
    </citation>
    <scope>NUCLEOTIDE SEQUENCE</scope>
</reference>
<dbReference type="PANTHER" id="PTHR11439:SF509">
    <property type="entry name" value="RNA-DIRECTED DNA POLYMERASE"/>
    <property type="match status" value="1"/>
</dbReference>
<feature type="domain" description="Retrovirus-related Pol polyprotein from transposon TNT 1-94-like beta-barrel" evidence="3">
    <location>
        <begin position="583"/>
        <end position="647"/>
    </location>
</feature>
<dbReference type="AlphaFoldDB" id="A0A6L2JVH0"/>
<protein>
    <submittedName>
        <fullName evidence="4">Retrovirus-related Pol polyprotein from transposon TNT 1-94</fullName>
    </submittedName>
</protein>
<feature type="region of interest" description="Disordered" evidence="1">
    <location>
        <begin position="143"/>
        <end position="174"/>
    </location>
</feature>
<organism evidence="4">
    <name type="scientific">Tanacetum cinerariifolium</name>
    <name type="common">Dalmatian daisy</name>
    <name type="synonym">Chrysanthemum cinerariifolium</name>
    <dbReference type="NCBI Taxonomy" id="118510"/>
    <lineage>
        <taxon>Eukaryota</taxon>
        <taxon>Viridiplantae</taxon>
        <taxon>Streptophyta</taxon>
        <taxon>Embryophyta</taxon>
        <taxon>Tracheophyta</taxon>
        <taxon>Spermatophyta</taxon>
        <taxon>Magnoliopsida</taxon>
        <taxon>eudicotyledons</taxon>
        <taxon>Gunneridae</taxon>
        <taxon>Pentapetalae</taxon>
        <taxon>asterids</taxon>
        <taxon>campanulids</taxon>
        <taxon>Asterales</taxon>
        <taxon>Asteraceae</taxon>
        <taxon>Asteroideae</taxon>
        <taxon>Anthemideae</taxon>
        <taxon>Anthemidinae</taxon>
        <taxon>Tanacetum</taxon>
    </lineage>
</organism>
<dbReference type="Pfam" id="PF22936">
    <property type="entry name" value="Pol_BBD"/>
    <property type="match status" value="1"/>
</dbReference>
<dbReference type="CDD" id="cd09272">
    <property type="entry name" value="RNase_HI_RT_Ty1"/>
    <property type="match status" value="1"/>
</dbReference>
<dbReference type="EMBL" id="BKCJ010001390">
    <property type="protein sequence ID" value="GEU41081.1"/>
    <property type="molecule type" value="Genomic_DNA"/>
</dbReference>
<comment type="caution">
    <text evidence="4">The sequence shown here is derived from an EMBL/GenBank/DDBJ whole genome shotgun (WGS) entry which is preliminary data.</text>
</comment>
<evidence type="ECO:0000313" key="4">
    <source>
        <dbReference type="EMBL" id="GEU41081.1"/>
    </source>
</evidence>
<feature type="compositionally biased region" description="Low complexity" evidence="1">
    <location>
        <begin position="673"/>
        <end position="709"/>
    </location>
</feature>
<sequence length="1081" mass="122964">MHNNIMAAGSRDRPPMLAKGRYAQWQSRFLRYIDTRPNGDAFRKCILEVVETILNMSPENEAHYESKKEAIHVLLTGIGDEIYSTVDACKTAHEMWIAIKRLQQGKSLNIQDEVNEIRAERIDKNANPLALVVTAQQYPNPYYQAPKSHKSYAPPSKQSSSTRSNASTKFKAEKGVPLQAQQADWLENTNEEIDEQELEAHYSFMAKIQVVPNADSGTDTEPLEQDDSNVTPDSPDMCDNDIQIDQNVEDERAALANLITEFKRYKALNDSTVDYDKLEQGRYNMLAPKGPTFNGRPTFSNLIYLKMAQSEKTCLYEIPNDQSNFANRLVLDREEPLTLEKESRSKLNKDLVRPYDYTKLNSLYEIFKPASQEYHEQLAHANEELVDQAWEKHSHNHFRTPTALDMEVLIKTCLMPLSIKTHDDSFTFVHELKQEMHAALKYVESFVNEIDELESDKAAFLNMYDILLIPKPLVLGKPAPFSDSLERKSFSQTKSIPKTNVSESLSRPVTIQMFPQTARQAVRKTNMIKPGVIHKTNVSRPQFRSTQIKDKVVPNNSQLKDKKTEVEDHLRISSIYNKRKSVTHMTGNLTLLCNFVEKCLGIVHFGNDQFAPILGYGDLVQGNITINRVYYVKGLNHNLFLVGQFCDADLEVAFRKSTCFVRDLRGNNLLTGTSSVNKSSSSTVNSKQQDTPPTTNNPSSTEPTTPTTNVHAKKNNDNQAEDTQSTTRFQIPMDKISPLSHVYGNPSKPVQTRRQLATNPEMCMFTLTVSTVVLKTIKDEMADSAWIEAMQEELHQFDRLQARLVAKGYAQKEGIDFEESFDLIARLEAVRIFIAYTAHKSFPVYQMDVKMTFLNGPLKKEVYVAQPDGFVDPALPDKVYRLRKALYVLKQALRAWGNKILLRLQIHQSLHGIFINQAKYTLEILKKHGMEKGQSIGTTMATKPKLDAELSRELVDQTDYRSKIESLMYLTFSRPDIVQAVCYCARYQARPTGKHLKEVKRIFRYLRGTINMRLWYPKDSSFELTAFLDADHTGCINTRKSTSGGIQFLGDKLVNWMSKKQDCIIMSSAEAEYVALSASCA</sequence>
<evidence type="ECO:0000256" key="1">
    <source>
        <dbReference type="SAM" id="MobiDB-lite"/>
    </source>
</evidence>
<feature type="region of interest" description="Disordered" evidence="1">
    <location>
        <begin position="214"/>
        <end position="236"/>
    </location>
</feature>
<dbReference type="InterPro" id="IPR013103">
    <property type="entry name" value="RVT_2"/>
</dbReference>
<evidence type="ECO:0000259" key="2">
    <source>
        <dbReference type="Pfam" id="PF07727"/>
    </source>
</evidence>
<evidence type="ECO:0000259" key="3">
    <source>
        <dbReference type="Pfam" id="PF22936"/>
    </source>
</evidence>
<dbReference type="InterPro" id="IPR054722">
    <property type="entry name" value="PolX-like_BBD"/>
</dbReference>
<feature type="compositionally biased region" description="Polar residues" evidence="1">
    <location>
        <begin position="717"/>
        <end position="729"/>
    </location>
</feature>